<evidence type="ECO:0000313" key="8">
    <source>
        <dbReference type="EMBL" id="SHH80508.1"/>
    </source>
</evidence>
<dbReference type="EMBL" id="FQXD01000014">
    <property type="protein sequence ID" value="SHH80508.1"/>
    <property type="molecule type" value="Genomic_DNA"/>
</dbReference>
<keyword evidence="9" id="KW-1185">Reference proteome</keyword>
<evidence type="ECO:0000256" key="5">
    <source>
        <dbReference type="ARBA" id="ARBA00070406"/>
    </source>
</evidence>
<keyword evidence="2 8" id="KW-0238">DNA-binding</keyword>
<dbReference type="PANTHER" id="PTHR30136:SF24">
    <property type="entry name" value="HTH-TYPE TRANSCRIPTIONAL REPRESSOR ALLR"/>
    <property type="match status" value="1"/>
</dbReference>
<dbReference type="SUPFAM" id="SSF55781">
    <property type="entry name" value="GAF domain-like"/>
    <property type="match status" value="1"/>
</dbReference>
<feature type="domain" description="IclR-ED" evidence="7">
    <location>
        <begin position="67"/>
        <end position="244"/>
    </location>
</feature>
<dbReference type="PROSITE" id="PS51077">
    <property type="entry name" value="HTH_ICLR"/>
    <property type="match status" value="1"/>
</dbReference>
<keyword evidence="3" id="KW-0804">Transcription</keyword>
<evidence type="ECO:0000256" key="4">
    <source>
        <dbReference type="ARBA" id="ARBA00058938"/>
    </source>
</evidence>
<evidence type="ECO:0000256" key="3">
    <source>
        <dbReference type="ARBA" id="ARBA00023163"/>
    </source>
</evidence>
<dbReference type="InterPro" id="IPR005471">
    <property type="entry name" value="Tscrpt_reg_IclR_N"/>
</dbReference>
<dbReference type="PANTHER" id="PTHR30136">
    <property type="entry name" value="HELIX-TURN-HELIX TRANSCRIPTIONAL REGULATOR, ICLR FAMILY"/>
    <property type="match status" value="1"/>
</dbReference>
<dbReference type="GO" id="GO:0045892">
    <property type="term" value="P:negative regulation of DNA-templated transcription"/>
    <property type="evidence" value="ECO:0007669"/>
    <property type="project" value="UniProtKB-ARBA"/>
</dbReference>
<protein>
    <recommendedName>
        <fullName evidence="5">Glycerol operon regulatory protein</fullName>
    </recommendedName>
</protein>
<dbReference type="GO" id="GO:0003700">
    <property type="term" value="F:DNA-binding transcription factor activity"/>
    <property type="evidence" value="ECO:0007669"/>
    <property type="project" value="TreeGrafter"/>
</dbReference>
<accession>A0A1M5VZA1</accession>
<feature type="domain" description="HTH iclR-type" evidence="6">
    <location>
        <begin position="2"/>
        <end position="66"/>
    </location>
</feature>
<evidence type="ECO:0000259" key="6">
    <source>
        <dbReference type="PROSITE" id="PS51077"/>
    </source>
</evidence>
<dbReference type="SMART" id="SM00346">
    <property type="entry name" value="HTH_ICLR"/>
    <property type="match status" value="1"/>
</dbReference>
<name>A0A1M5VZA1_9BACI</name>
<organism evidence="8 9">
    <name type="scientific">Virgibacillus chiguensis</name>
    <dbReference type="NCBI Taxonomy" id="411959"/>
    <lineage>
        <taxon>Bacteria</taxon>
        <taxon>Bacillati</taxon>
        <taxon>Bacillota</taxon>
        <taxon>Bacilli</taxon>
        <taxon>Bacillales</taxon>
        <taxon>Bacillaceae</taxon>
        <taxon>Virgibacillus</taxon>
    </lineage>
</organism>
<dbReference type="InterPro" id="IPR029016">
    <property type="entry name" value="GAF-like_dom_sf"/>
</dbReference>
<dbReference type="Proteomes" id="UP000184079">
    <property type="component" value="Unassembled WGS sequence"/>
</dbReference>
<proteinExistence type="predicted"/>
<dbReference type="GO" id="GO:0003677">
    <property type="term" value="F:DNA binding"/>
    <property type="evidence" value="ECO:0007669"/>
    <property type="project" value="UniProtKB-KW"/>
</dbReference>
<sequence length="249" mass="28048">MNQSVLKALTLLDLFQDENNKLSLKEIAEQAGMSKSTTYRLLAALEQKGYVSRGKGRESGTYCLGLKLMELGNLVASRIEIRQIALPFMQALAKEINEVVHLVIKNHDQATYIEKVESTRALRLYTKVGKSVPLYLGSGPKLLFAYLPEAKQQEIVQRLELPLEKKENVIQELRDIRKNGFAYSVGEQDEDTTGISYPVFNHHHDMVASLTISGLSTRFCGENLQKLKKDTKQAANRISEKLGYQVKYG</sequence>
<gene>
    <name evidence="8" type="ORF">SAMN05421807_11451</name>
</gene>
<dbReference type="Pfam" id="PF09339">
    <property type="entry name" value="HTH_IclR"/>
    <property type="match status" value="1"/>
</dbReference>
<dbReference type="AlphaFoldDB" id="A0A1M5VZA1"/>
<dbReference type="PROSITE" id="PS51078">
    <property type="entry name" value="ICLR_ED"/>
    <property type="match status" value="1"/>
</dbReference>
<dbReference type="InterPro" id="IPR036388">
    <property type="entry name" value="WH-like_DNA-bd_sf"/>
</dbReference>
<dbReference type="InterPro" id="IPR050707">
    <property type="entry name" value="HTH_MetabolicPath_Reg"/>
</dbReference>
<dbReference type="Gene3D" id="3.30.450.40">
    <property type="match status" value="1"/>
</dbReference>
<evidence type="ECO:0000256" key="2">
    <source>
        <dbReference type="ARBA" id="ARBA00023125"/>
    </source>
</evidence>
<evidence type="ECO:0000259" key="7">
    <source>
        <dbReference type="PROSITE" id="PS51078"/>
    </source>
</evidence>
<dbReference type="FunFam" id="1.10.10.10:FF:000056">
    <property type="entry name" value="IclR family transcriptional regulator"/>
    <property type="match status" value="1"/>
</dbReference>
<dbReference type="Gene3D" id="1.10.10.10">
    <property type="entry name" value="Winged helix-like DNA-binding domain superfamily/Winged helix DNA-binding domain"/>
    <property type="match status" value="1"/>
</dbReference>
<comment type="function">
    <text evidence="4">May be an activator protein for the gylABX operon.</text>
</comment>
<dbReference type="InterPro" id="IPR036390">
    <property type="entry name" value="WH_DNA-bd_sf"/>
</dbReference>
<evidence type="ECO:0000313" key="9">
    <source>
        <dbReference type="Proteomes" id="UP000184079"/>
    </source>
</evidence>
<dbReference type="InterPro" id="IPR014757">
    <property type="entry name" value="Tscrpt_reg_IclR_C"/>
</dbReference>
<dbReference type="RefSeq" id="WP_073011227.1">
    <property type="nucleotide sequence ID" value="NZ_FQXD01000014.1"/>
</dbReference>
<dbReference type="Pfam" id="PF01614">
    <property type="entry name" value="IclR_C"/>
    <property type="match status" value="1"/>
</dbReference>
<dbReference type="OrthoDB" id="9791752at2"/>
<evidence type="ECO:0000256" key="1">
    <source>
        <dbReference type="ARBA" id="ARBA00023015"/>
    </source>
</evidence>
<reference evidence="9" key="1">
    <citation type="submission" date="2016-11" db="EMBL/GenBank/DDBJ databases">
        <authorList>
            <person name="Varghese N."/>
            <person name="Submissions S."/>
        </authorList>
    </citation>
    <scope>NUCLEOTIDE SEQUENCE [LARGE SCALE GENOMIC DNA]</scope>
    <source>
        <strain evidence="9">CGMCC 1.6496</strain>
    </source>
</reference>
<dbReference type="SUPFAM" id="SSF46785">
    <property type="entry name" value="Winged helix' DNA-binding domain"/>
    <property type="match status" value="1"/>
</dbReference>
<keyword evidence="1" id="KW-0805">Transcription regulation</keyword>